<feature type="transmembrane region" description="Helical" evidence="1">
    <location>
        <begin position="46"/>
        <end position="68"/>
    </location>
</feature>
<evidence type="ECO:0000256" key="1">
    <source>
        <dbReference type="SAM" id="Phobius"/>
    </source>
</evidence>
<dbReference type="Pfam" id="PF13630">
    <property type="entry name" value="SdpI"/>
    <property type="match status" value="1"/>
</dbReference>
<reference evidence="2 3" key="1">
    <citation type="submission" date="2012-05" db="EMBL/GenBank/DDBJ databases">
        <authorList>
            <person name="Weinstock G."/>
            <person name="Sodergren E."/>
            <person name="Lobos E.A."/>
            <person name="Fulton L."/>
            <person name="Fulton R."/>
            <person name="Courtney L."/>
            <person name="Fronick C."/>
            <person name="O'Laughlin M."/>
            <person name="Godfrey J."/>
            <person name="Wilson R.M."/>
            <person name="Miner T."/>
            <person name="Farmer C."/>
            <person name="Delehaunty K."/>
            <person name="Cordes M."/>
            <person name="Minx P."/>
            <person name="Tomlinson C."/>
            <person name="Chen J."/>
            <person name="Wollam A."/>
            <person name="Pepin K.H."/>
            <person name="Bhonagiri V."/>
            <person name="Zhang X."/>
            <person name="Suruliraj S."/>
            <person name="Warren W."/>
            <person name="Mitreva M."/>
            <person name="Mardis E.R."/>
            <person name="Wilson R.K."/>
        </authorList>
    </citation>
    <scope>NUCLEOTIDE SEQUENCE [LARGE SCALE GENOMIC DNA]</scope>
    <source>
        <strain evidence="2 3">F0235</strain>
    </source>
</reference>
<dbReference type="RefSeq" id="WP_006064146.1">
    <property type="nucleotide sequence ID" value="NZ_KB290831.1"/>
</dbReference>
<dbReference type="HOGENOM" id="CLU_2154117_0_0_11"/>
<dbReference type="PATRIC" id="fig|1035195.3.peg.1738"/>
<keyword evidence="1" id="KW-0472">Membrane</keyword>
<name>L1MEH0_9CORY</name>
<evidence type="ECO:0000313" key="3">
    <source>
        <dbReference type="Proteomes" id="UP000010445"/>
    </source>
</evidence>
<keyword evidence="1" id="KW-1133">Transmembrane helix</keyword>
<keyword evidence="3" id="KW-1185">Reference proteome</keyword>
<evidence type="ECO:0000313" key="2">
    <source>
        <dbReference type="EMBL" id="EKX89450.1"/>
    </source>
</evidence>
<dbReference type="EMBL" id="AMEM01000024">
    <property type="protein sequence ID" value="EKX89450.1"/>
    <property type="molecule type" value="Genomic_DNA"/>
</dbReference>
<keyword evidence="1" id="KW-0812">Transmembrane</keyword>
<dbReference type="OrthoDB" id="4422170at2"/>
<dbReference type="InterPro" id="IPR025962">
    <property type="entry name" value="SdpI/YhfL"/>
</dbReference>
<proteinExistence type="predicted"/>
<organism evidence="2 3">
    <name type="scientific">Corynebacterium durum F0235</name>
    <dbReference type="NCBI Taxonomy" id="1035195"/>
    <lineage>
        <taxon>Bacteria</taxon>
        <taxon>Bacillati</taxon>
        <taxon>Actinomycetota</taxon>
        <taxon>Actinomycetes</taxon>
        <taxon>Mycobacteriales</taxon>
        <taxon>Corynebacteriaceae</taxon>
        <taxon>Corynebacterium</taxon>
    </lineage>
</organism>
<feature type="transmembrane region" description="Helical" evidence="1">
    <location>
        <begin position="74"/>
        <end position="95"/>
    </location>
</feature>
<accession>L1MEH0</accession>
<sequence length="111" mass="11925">MLGLNAIPHNERPHMPIAAALLAFRTPETQKSDAAWESGHRAAVPILKATGFITIPLTAILFISSFFANDLFQLVAGTLGYAVAIGGILWGTVVANKAPKEVNTRQEDHPH</sequence>
<dbReference type="AlphaFoldDB" id="L1MEH0"/>
<comment type="caution">
    <text evidence="2">The sequence shown here is derived from an EMBL/GenBank/DDBJ whole genome shotgun (WGS) entry which is preliminary data.</text>
</comment>
<protein>
    <submittedName>
        <fullName evidence="2">Uncharacterized protein</fullName>
    </submittedName>
</protein>
<dbReference type="eggNOG" id="ENOG5033EKY">
    <property type="taxonomic scope" value="Bacteria"/>
</dbReference>
<dbReference type="Proteomes" id="UP000010445">
    <property type="component" value="Unassembled WGS sequence"/>
</dbReference>
<gene>
    <name evidence="2" type="ORF">HMPREF9997_01921</name>
</gene>